<reference evidence="2" key="1">
    <citation type="journal article" date="2020" name="Nature">
        <title>Giant virus diversity and host interactions through global metagenomics.</title>
        <authorList>
            <person name="Schulz F."/>
            <person name="Roux S."/>
            <person name="Paez-Espino D."/>
            <person name="Jungbluth S."/>
            <person name="Walsh D.A."/>
            <person name="Denef V.J."/>
            <person name="McMahon K.D."/>
            <person name="Konstantinidis K.T."/>
            <person name="Eloe-Fadrosh E.A."/>
            <person name="Kyrpides N.C."/>
            <person name="Woyke T."/>
        </authorList>
    </citation>
    <scope>NUCLEOTIDE SEQUENCE</scope>
    <source>
        <strain evidence="2">GVMAG-M-3300023184-121</strain>
    </source>
</reference>
<evidence type="ECO:0000313" key="2">
    <source>
        <dbReference type="EMBL" id="QHT80847.1"/>
    </source>
</evidence>
<accession>A0A6C0HKF6</accession>
<feature type="region of interest" description="Disordered" evidence="1">
    <location>
        <begin position="42"/>
        <end position="105"/>
    </location>
</feature>
<organism evidence="2">
    <name type="scientific">viral metagenome</name>
    <dbReference type="NCBI Taxonomy" id="1070528"/>
    <lineage>
        <taxon>unclassified sequences</taxon>
        <taxon>metagenomes</taxon>
        <taxon>organismal metagenomes</taxon>
    </lineage>
</organism>
<dbReference type="EMBL" id="MN739975">
    <property type="protein sequence ID" value="QHT80847.1"/>
    <property type="molecule type" value="Genomic_DNA"/>
</dbReference>
<evidence type="ECO:0000256" key="1">
    <source>
        <dbReference type="SAM" id="MobiDB-lite"/>
    </source>
</evidence>
<dbReference type="AlphaFoldDB" id="A0A6C0HKF6"/>
<feature type="region of interest" description="Disordered" evidence="1">
    <location>
        <begin position="233"/>
        <end position="253"/>
    </location>
</feature>
<sequence length="253" mass="26397">MSGNGESATRAVRKPRKPKSTTTAESIADAANAAFNVNNTRHAAEAAAASSAPPATNASPVVAASTSSLPTSSSSAATTAAKNSSSRSVSFHPNAKMSNGPKASPKTAASLAEAAIAPVVVAAATNAAANAKDRELCFIYSNALTKDKFNKGCIIVYKGATSSPDHSATMLEQLLAQKDIQAVEGGLQKSFVHPVDDKTSLFIAYVEVTTMPTDEQIIAMKKAISLALPKMGGKRKRFHTKKRHAKKRTTRRS</sequence>
<name>A0A6C0HKF6_9ZZZZ</name>
<protein>
    <submittedName>
        <fullName evidence="2">Uncharacterized protein</fullName>
    </submittedName>
</protein>
<proteinExistence type="predicted"/>
<feature type="compositionally biased region" description="Low complexity" evidence="1">
    <location>
        <begin position="42"/>
        <end position="88"/>
    </location>
</feature>
<feature type="region of interest" description="Disordered" evidence="1">
    <location>
        <begin position="1"/>
        <end position="27"/>
    </location>
</feature>